<dbReference type="HAMAP" id="MF_00316">
    <property type="entry name" value="MobA"/>
    <property type="match status" value="1"/>
</dbReference>
<accession>A0A853MC27</accession>
<dbReference type="Gene3D" id="3.90.550.10">
    <property type="entry name" value="Spore Coat Polysaccharide Biosynthesis Protein SpsA, Chain A"/>
    <property type="match status" value="1"/>
</dbReference>
<dbReference type="PANTHER" id="PTHR19136:SF81">
    <property type="entry name" value="MOLYBDENUM COFACTOR GUANYLYLTRANSFERASE"/>
    <property type="match status" value="1"/>
</dbReference>
<comment type="caution">
    <text evidence="8">Lacks conserved residue(s) required for the propagation of feature annotation.</text>
</comment>
<keyword evidence="5 8" id="KW-0460">Magnesium</keyword>
<dbReference type="Pfam" id="PF12804">
    <property type="entry name" value="NTP_transf_3"/>
    <property type="match status" value="1"/>
</dbReference>
<evidence type="ECO:0000256" key="7">
    <source>
        <dbReference type="ARBA" id="ARBA00023150"/>
    </source>
</evidence>
<comment type="cofactor">
    <cofactor evidence="8">
        <name>Mg(2+)</name>
        <dbReference type="ChEBI" id="CHEBI:18420"/>
    </cofactor>
</comment>
<comment type="similarity">
    <text evidence="8">Belongs to the MobA family.</text>
</comment>
<comment type="catalytic activity">
    <reaction evidence="8">
        <text>Mo-molybdopterin + GTP + H(+) = Mo-molybdopterin guanine dinucleotide + diphosphate</text>
        <dbReference type="Rhea" id="RHEA:34243"/>
        <dbReference type="ChEBI" id="CHEBI:15378"/>
        <dbReference type="ChEBI" id="CHEBI:33019"/>
        <dbReference type="ChEBI" id="CHEBI:37565"/>
        <dbReference type="ChEBI" id="CHEBI:71302"/>
        <dbReference type="ChEBI" id="CHEBI:71310"/>
        <dbReference type="EC" id="2.7.7.77"/>
    </reaction>
</comment>
<dbReference type="InterPro" id="IPR013482">
    <property type="entry name" value="Molybde_CF_guanTrfase"/>
</dbReference>
<keyword evidence="3 8" id="KW-0479">Metal-binding</keyword>
<protein>
    <recommendedName>
        <fullName evidence="8">Probable molybdenum cofactor guanylyltransferase</fullName>
        <shortName evidence="8">MoCo guanylyltransferase</shortName>
        <ecNumber evidence="8">2.7.7.77</ecNumber>
    </recommendedName>
    <alternativeName>
        <fullName evidence="8">GTP:molybdopterin guanylyltransferase</fullName>
    </alternativeName>
    <alternativeName>
        <fullName evidence="8">Mo-MPT guanylyltransferase</fullName>
    </alternativeName>
    <alternativeName>
        <fullName evidence="8">Molybdopterin guanylyltransferase</fullName>
    </alternativeName>
    <alternativeName>
        <fullName evidence="8">Molybdopterin-guanine dinucleotide synthase</fullName>
        <shortName evidence="8">MGD synthase</shortName>
    </alternativeName>
</protein>
<evidence type="ECO:0000313" key="10">
    <source>
        <dbReference type="EMBL" id="OBU75985.1"/>
    </source>
</evidence>
<dbReference type="GO" id="GO:0061603">
    <property type="term" value="F:molybdenum cofactor guanylyltransferase activity"/>
    <property type="evidence" value="ECO:0007669"/>
    <property type="project" value="UniProtKB-EC"/>
</dbReference>
<dbReference type="AlphaFoldDB" id="A0A853MC27"/>
<feature type="binding site" evidence="8">
    <location>
        <begin position="9"/>
        <end position="11"/>
    </location>
    <ligand>
        <name>GTP</name>
        <dbReference type="ChEBI" id="CHEBI:37565"/>
    </ligand>
</feature>
<evidence type="ECO:0000259" key="9">
    <source>
        <dbReference type="Pfam" id="PF12804"/>
    </source>
</evidence>
<dbReference type="Proteomes" id="UP000093903">
    <property type="component" value="Unassembled WGS sequence"/>
</dbReference>
<keyword evidence="6 8" id="KW-0342">GTP-binding</keyword>
<keyword evidence="4 8" id="KW-0547">Nucleotide-binding</keyword>
<feature type="binding site" evidence="8">
    <location>
        <position position="99"/>
    </location>
    <ligand>
        <name>GTP</name>
        <dbReference type="ChEBI" id="CHEBI:37565"/>
    </ligand>
</feature>
<keyword evidence="10" id="KW-0548">Nucleotidyltransferase</keyword>
<comment type="domain">
    <text evidence="8">The N-terminal domain determines nucleotide recognition and specific binding, while the C-terminal domain determines the specific binding to the target protein.</text>
</comment>
<name>A0A853MC27_9CYAN</name>
<evidence type="ECO:0000256" key="8">
    <source>
        <dbReference type="HAMAP-Rule" id="MF_00316"/>
    </source>
</evidence>
<dbReference type="SUPFAM" id="SSF53448">
    <property type="entry name" value="Nucleotide-diphospho-sugar transferases"/>
    <property type="match status" value="1"/>
</dbReference>
<dbReference type="GO" id="GO:0046872">
    <property type="term" value="F:metal ion binding"/>
    <property type="evidence" value="ECO:0007669"/>
    <property type="project" value="UniProtKB-KW"/>
</dbReference>
<dbReference type="EMBL" id="LYXA01000001">
    <property type="protein sequence ID" value="OBU75985.1"/>
    <property type="molecule type" value="Genomic_DNA"/>
</dbReference>
<feature type="domain" description="MobA-like NTP transferase" evidence="9">
    <location>
        <begin position="7"/>
        <end position="157"/>
    </location>
</feature>
<sequence>MTTLSSIILAGGKSSRMGKDKALISIGGVPLLEKVYHVARSCTNNIYIVTPWVERYQDLHLPGCEFIQEDPNHTQGPLVGFARGMEKTVTEWVLLLACDLPNLQIPVFQDWVQELDNTQPQNIARLVKNYYGWEPLCGFYRTSCLPLLVDFINQGGLSFQGWLKLYPVAALPLSIPDMLFNCNTPDDLRMITKEDEPHGYS</sequence>
<evidence type="ECO:0000256" key="1">
    <source>
        <dbReference type="ARBA" id="ARBA00022490"/>
    </source>
</evidence>
<feature type="binding site" evidence="8">
    <location>
        <position position="21"/>
    </location>
    <ligand>
        <name>GTP</name>
        <dbReference type="ChEBI" id="CHEBI:37565"/>
    </ligand>
</feature>
<dbReference type="GO" id="GO:0005525">
    <property type="term" value="F:GTP binding"/>
    <property type="evidence" value="ECO:0007669"/>
    <property type="project" value="UniProtKB-UniRule"/>
</dbReference>
<keyword evidence="7 8" id="KW-0501">Molybdenum cofactor biosynthesis</keyword>
<dbReference type="InterPro" id="IPR025877">
    <property type="entry name" value="MobA-like_NTP_Trfase"/>
</dbReference>
<evidence type="ECO:0000256" key="4">
    <source>
        <dbReference type="ARBA" id="ARBA00022741"/>
    </source>
</evidence>
<organism evidence="10 11">
    <name type="scientific">Cylindrospermopsis raciborskii CS-505</name>
    <dbReference type="NCBI Taxonomy" id="533240"/>
    <lineage>
        <taxon>Bacteria</taxon>
        <taxon>Bacillati</taxon>
        <taxon>Cyanobacteriota</taxon>
        <taxon>Cyanophyceae</taxon>
        <taxon>Nostocales</taxon>
        <taxon>Aphanizomenonaceae</taxon>
        <taxon>Cylindrospermopsis</taxon>
    </lineage>
</organism>
<gene>
    <name evidence="8" type="primary">mobA</name>
    <name evidence="10" type="ORF">A9P98_06365</name>
</gene>
<dbReference type="InterPro" id="IPR029044">
    <property type="entry name" value="Nucleotide-diphossugar_trans"/>
</dbReference>
<proteinExistence type="inferred from homology"/>
<evidence type="ECO:0000256" key="5">
    <source>
        <dbReference type="ARBA" id="ARBA00022842"/>
    </source>
</evidence>
<dbReference type="RefSeq" id="WP_006279057.1">
    <property type="nucleotide sequence ID" value="NZ_ACYA01000091.1"/>
</dbReference>
<dbReference type="PANTHER" id="PTHR19136">
    <property type="entry name" value="MOLYBDENUM COFACTOR GUANYLYLTRANSFERASE"/>
    <property type="match status" value="1"/>
</dbReference>
<dbReference type="GO" id="GO:0006777">
    <property type="term" value="P:Mo-molybdopterin cofactor biosynthetic process"/>
    <property type="evidence" value="ECO:0007669"/>
    <property type="project" value="UniProtKB-KW"/>
</dbReference>
<comment type="subcellular location">
    <subcellularLocation>
        <location evidence="8">Cytoplasm</location>
    </subcellularLocation>
</comment>
<keyword evidence="1 8" id="KW-0963">Cytoplasm</keyword>
<evidence type="ECO:0000256" key="6">
    <source>
        <dbReference type="ARBA" id="ARBA00023134"/>
    </source>
</evidence>
<evidence type="ECO:0000256" key="2">
    <source>
        <dbReference type="ARBA" id="ARBA00022679"/>
    </source>
</evidence>
<feature type="binding site" evidence="8">
    <location>
        <position position="99"/>
    </location>
    <ligand>
        <name>Mg(2+)</name>
        <dbReference type="ChEBI" id="CHEBI:18420"/>
    </ligand>
</feature>
<dbReference type="EC" id="2.7.7.77" evidence="8"/>
<keyword evidence="2 8" id="KW-0808">Transferase</keyword>
<dbReference type="GO" id="GO:0005737">
    <property type="term" value="C:cytoplasm"/>
    <property type="evidence" value="ECO:0007669"/>
    <property type="project" value="UniProtKB-SubCell"/>
</dbReference>
<evidence type="ECO:0000313" key="11">
    <source>
        <dbReference type="Proteomes" id="UP000093903"/>
    </source>
</evidence>
<reference evidence="10 11" key="1">
    <citation type="submission" date="2016-05" db="EMBL/GenBank/DDBJ databases">
        <title>First complete genome of the cyanobacterium Cylindrospermopsis raciborskii CS505, containing a circular chromosome and a single extrachromosomal element.</title>
        <authorList>
            <person name="Fuentes J."/>
            <person name="Tamames J."/>
            <person name="Allen E."/>
            <person name="Plominski A."/>
            <person name="Vasquez M."/>
        </authorList>
    </citation>
    <scope>NUCLEOTIDE SEQUENCE [LARGE SCALE GENOMIC DNA]</scope>
    <source>
        <strain evidence="10 11">CS505</strain>
    </source>
</reference>
<evidence type="ECO:0000256" key="3">
    <source>
        <dbReference type="ARBA" id="ARBA00022723"/>
    </source>
</evidence>
<dbReference type="CDD" id="cd02503">
    <property type="entry name" value="MobA"/>
    <property type="match status" value="1"/>
</dbReference>
<dbReference type="NCBIfam" id="NF002741">
    <property type="entry name" value="PRK02726.1"/>
    <property type="match status" value="1"/>
</dbReference>
<comment type="function">
    <text evidence="8">Transfers a GMP moiety from GTP to Mo-molybdopterin (Mo-MPT) cofactor (Moco or molybdenum cofactor) to form Mo-molybdopterin guanine dinucleotide (Mo-MGD) cofactor.</text>
</comment>
<comment type="caution">
    <text evidence="10">The sequence shown here is derived from an EMBL/GenBank/DDBJ whole genome shotgun (WGS) entry which is preliminary data.</text>
</comment>